<name>A0A941GLL3_NIACI</name>
<feature type="transmembrane region" description="Helical" evidence="1">
    <location>
        <begin position="12"/>
        <end position="36"/>
    </location>
</feature>
<feature type="transmembrane region" description="Helical" evidence="1">
    <location>
        <begin position="56"/>
        <end position="79"/>
    </location>
</feature>
<gene>
    <name evidence="2" type="ORF">KD144_22210</name>
</gene>
<keyword evidence="1" id="KW-0472">Membrane</keyword>
<sequence length="154" mass="17371">MIAKTRKSFACYLLIFLHVFLGIGAIFGGSLLIFSPDGSILSMPLEMLENSPFNNFFIPGLILFVGLGILPIITAIYLISEKSLKIAEKLSLYKETHWSWNISLYIGFILIIWIIIQLYIIQGVAFIHVFYIFLGIAIQSITLLPTVKAHYTNN</sequence>
<evidence type="ECO:0008006" key="3">
    <source>
        <dbReference type="Google" id="ProtNLM"/>
    </source>
</evidence>
<feature type="transmembrane region" description="Helical" evidence="1">
    <location>
        <begin position="100"/>
        <end position="120"/>
    </location>
</feature>
<dbReference type="AlphaFoldDB" id="A0A941GLL3"/>
<evidence type="ECO:0000256" key="1">
    <source>
        <dbReference type="SAM" id="Phobius"/>
    </source>
</evidence>
<comment type="caution">
    <text evidence="2">The sequence shown here is derived from an EMBL/GenBank/DDBJ whole genome shotgun (WGS) entry which is preliminary data.</text>
</comment>
<dbReference type="RefSeq" id="WP_212121557.1">
    <property type="nucleotide sequence ID" value="NZ_JAGTPX020000034.1"/>
</dbReference>
<keyword evidence="1" id="KW-0812">Transmembrane</keyword>
<reference evidence="2" key="1">
    <citation type="submission" date="2021-04" db="EMBL/GenBank/DDBJ databases">
        <title>Genomic analysis of electroactive and textile dye degrading Bacillus circulans strain: DC10 isolated from constructed wetland-microbial fuel cells treating textile dye wastewaters.</title>
        <authorList>
            <person name="Patel D.U."/>
            <person name="Desai C.R."/>
        </authorList>
    </citation>
    <scope>NUCLEOTIDE SEQUENCE</scope>
    <source>
        <strain evidence="2">DC10</strain>
    </source>
</reference>
<keyword evidence="1" id="KW-1133">Transmembrane helix</keyword>
<proteinExistence type="predicted"/>
<feature type="transmembrane region" description="Helical" evidence="1">
    <location>
        <begin position="126"/>
        <end position="147"/>
    </location>
</feature>
<evidence type="ECO:0000313" key="2">
    <source>
        <dbReference type="EMBL" id="MBR8672257.1"/>
    </source>
</evidence>
<accession>A0A941GLL3</accession>
<dbReference type="EMBL" id="JAGTPX010000036">
    <property type="protein sequence ID" value="MBR8672257.1"/>
    <property type="molecule type" value="Genomic_DNA"/>
</dbReference>
<organism evidence="2">
    <name type="scientific">Niallia circulans</name>
    <name type="common">Bacillus circulans</name>
    <dbReference type="NCBI Taxonomy" id="1397"/>
    <lineage>
        <taxon>Bacteria</taxon>
        <taxon>Bacillati</taxon>
        <taxon>Bacillota</taxon>
        <taxon>Bacilli</taxon>
        <taxon>Bacillales</taxon>
        <taxon>Bacillaceae</taxon>
        <taxon>Niallia</taxon>
    </lineage>
</organism>
<protein>
    <recommendedName>
        <fullName evidence="3">DUF2975 domain-containing protein</fullName>
    </recommendedName>
</protein>